<evidence type="ECO:0000256" key="6">
    <source>
        <dbReference type="ARBA" id="ARBA00022989"/>
    </source>
</evidence>
<dbReference type="AlphaFoldDB" id="A0A9P0DIM3"/>
<dbReference type="GO" id="GO:0102965">
    <property type="term" value="F:alcohol-forming long-chain fatty acyl-CoA reductase activity"/>
    <property type="evidence" value="ECO:0007669"/>
    <property type="project" value="UniProtKB-EC"/>
</dbReference>
<keyword evidence="7 10" id="KW-0443">Lipid metabolism</keyword>
<sequence>MGCVTSRSSRKNGKNIFITGGSGFIGKALIEKLLRSCPGLGNIYVLLRSKKGKTLYSRVEQILNCPLFTLLKQEHAESLKKIIPIQGDITEIGFALSANDESILINEVDIFFHIAASVKFDDFLKDAILTNIRGTREAASLALKMKRIEVFMHVSTAYCNVDKSKYLEEILYPSRGDWKEALLVAENCNSTTLSIFSQKYISQFPNTYTYTKQLAEHCVNDMLLGEIPTVIFRPSVVVSTITDPMVGWIDNFNGPVGLAIAAGSGLLRCAYGDGNVESDYIPVDNAIKLMISAAWNKASIETPNELQIYHGSKYKTSQFKFGAYITFGKQLFWDEPFENKIWTPAAAITTNWLYYFLNVILFQIVPALLLDTIMVLAQLKPRLFKIQRKIYVANMALYPFMLNEWQFINTEARRLLQQIPRTEMVDFNFNVFPKDDRSIYEYYLISCSHARVHLLKENKEKTNRTIIKTLVMYYLDKLVKVAAFLLTAWTLLFKIDILQILWKGSSTYWDSS</sequence>
<evidence type="ECO:0000256" key="2">
    <source>
        <dbReference type="ARBA" id="ARBA00005928"/>
    </source>
</evidence>
<dbReference type="GO" id="GO:0035336">
    <property type="term" value="P:long-chain fatty-acyl-CoA metabolic process"/>
    <property type="evidence" value="ECO:0007669"/>
    <property type="project" value="TreeGrafter"/>
</dbReference>
<keyword evidence="6 10" id="KW-1133">Transmembrane helix</keyword>
<dbReference type="Pfam" id="PF07993">
    <property type="entry name" value="NAD_binding_4"/>
    <property type="match status" value="1"/>
</dbReference>
<dbReference type="FunFam" id="3.40.50.720:FF:000143">
    <property type="entry name" value="Fatty acyl-CoA reductase"/>
    <property type="match status" value="1"/>
</dbReference>
<dbReference type="EMBL" id="OU892281">
    <property type="protein sequence ID" value="CAH1131183.1"/>
    <property type="molecule type" value="Genomic_DNA"/>
</dbReference>
<dbReference type="GO" id="GO:0016020">
    <property type="term" value="C:membrane"/>
    <property type="evidence" value="ECO:0007669"/>
    <property type="project" value="UniProtKB-SubCell"/>
</dbReference>
<dbReference type="GO" id="GO:0005777">
    <property type="term" value="C:peroxisome"/>
    <property type="evidence" value="ECO:0007669"/>
    <property type="project" value="TreeGrafter"/>
</dbReference>
<feature type="domain" description="Thioester reductase (TE)" evidence="12">
    <location>
        <begin position="18"/>
        <end position="290"/>
    </location>
</feature>
<keyword evidence="8 10" id="KW-0472">Membrane</keyword>
<dbReference type="InterPro" id="IPR026055">
    <property type="entry name" value="FAR"/>
</dbReference>
<dbReference type="CDD" id="cd09071">
    <property type="entry name" value="FAR_C"/>
    <property type="match status" value="1"/>
</dbReference>
<comment type="catalytic activity">
    <reaction evidence="9 10">
        <text>a long-chain fatty acyl-CoA + 2 NADPH + 2 H(+) = a long-chain primary fatty alcohol + 2 NADP(+) + CoA</text>
        <dbReference type="Rhea" id="RHEA:52716"/>
        <dbReference type="ChEBI" id="CHEBI:15378"/>
        <dbReference type="ChEBI" id="CHEBI:57287"/>
        <dbReference type="ChEBI" id="CHEBI:57783"/>
        <dbReference type="ChEBI" id="CHEBI:58349"/>
        <dbReference type="ChEBI" id="CHEBI:77396"/>
        <dbReference type="ChEBI" id="CHEBI:83139"/>
        <dbReference type="EC" id="1.2.1.84"/>
    </reaction>
</comment>
<dbReference type="InterPro" id="IPR033640">
    <property type="entry name" value="FAR_C"/>
</dbReference>
<evidence type="ECO:0000256" key="8">
    <source>
        <dbReference type="ARBA" id="ARBA00023136"/>
    </source>
</evidence>
<dbReference type="PANTHER" id="PTHR11011">
    <property type="entry name" value="MALE STERILITY PROTEIN 2-RELATED"/>
    <property type="match status" value="1"/>
</dbReference>
<accession>A0A9P0DIM3</accession>
<evidence type="ECO:0000256" key="5">
    <source>
        <dbReference type="ARBA" id="ARBA00022857"/>
    </source>
</evidence>
<keyword evidence="5 10" id="KW-0521">NADP</keyword>
<dbReference type="Gene3D" id="3.40.50.720">
    <property type="entry name" value="NAD(P)-binding Rossmann-like Domain"/>
    <property type="match status" value="1"/>
</dbReference>
<evidence type="ECO:0000256" key="10">
    <source>
        <dbReference type="RuleBase" id="RU363097"/>
    </source>
</evidence>
<dbReference type="InterPro" id="IPR013120">
    <property type="entry name" value="FAR_NAD-bd"/>
</dbReference>
<dbReference type="SUPFAM" id="SSF51735">
    <property type="entry name" value="NAD(P)-binding Rossmann-fold domains"/>
    <property type="match status" value="1"/>
</dbReference>
<keyword evidence="14" id="KW-1185">Reference proteome</keyword>
<organism evidence="13 14">
    <name type="scientific">Ceutorhynchus assimilis</name>
    <name type="common">cabbage seed weevil</name>
    <dbReference type="NCBI Taxonomy" id="467358"/>
    <lineage>
        <taxon>Eukaryota</taxon>
        <taxon>Metazoa</taxon>
        <taxon>Ecdysozoa</taxon>
        <taxon>Arthropoda</taxon>
        <taxon>Hexapoda</taxon>
        <taxon>Insecta</taxon>
        <taxon>Pterygota</taxon>
        <taxon>Neoptera</taxon>
        <taxon>Endopterygota</taxon>
        <taxon>Coleoptera</taxon>
        <taxon>Polyphaga</taxon>
        <taxon>Cucujiformia</taxon>
        <taxon>Curculionidae</taxon>
        <taxon>Ceutorhynchinae</taxon>
        <taxon>Ceutorhynchus</taxon>
    </lineage>
</organism>
<comment type="function">
    <text evidence="10">Catalyzes the reduction of fatty acyl-CoA to fatty alcohols.</text>
</comment>
<dbReference type="GO" id="GO:0080019">
    <property type="term" value="F:alcohol-forming very long-chain fatty acyl-CoA reductase activity"/>
    <property type="evidence" value="ECO:0007669"/>
    <property type="project" value="InterPro"/>
</dbReference>
<evidence type="ECO:0000256" key="9">
    <source>
        <dbReference type="ARBA" id="ARBA00052530"/>
    </source>
</evidence>
<feature type="domain" description="Fatty acyl-CoA reductase C-terminal" evidence="11">
    <location>
        <begin position="362"/>
        <end position="457"/>
    </location>
</feature>
<evidence type="ECO:0000313" key="13">
    <source>
        <dbReference type="EMBL" id="CAH1131183.1"/>
    </source>
</evidence>
<protein>
    <recommendedName>
        <fullName evidence="10">Fatty acyl-CoA reductase</fullName>
        <ecNumber evidence="10">1.2.1.84</ecNumber>
    </recommendedName>
</protein>
<dbReference type="Pfam" id="PF03015">
    <property type="entry name" value="Sterile"/>
    <property type="match status" value="1"/>
</dbReference>
<evidence type="ECO:0000256" key="3">
    <source>
        <dbReference type="ARBA" id="ARBA00022516"/>
    </source>
</evidence>
<reference evidence="13" key="1">
    <citation type="submission" date="2022-01" db="EMBL/GenBank/DDBJ databases">
        <authorList>
            <person name="King R."/>
        </authorList>
    </citation>
    <scope>NUCLEOTIDE SEQUENCE</scope>
</reference>
<dbReference type="Proteomes" id="UP001152799">
    <property type="component" value="Chromosome 5"/>
</dbReference>
<comment type="subcellular location">
    <subcellularLocation>
        <location evidence="1">Membrane</location>
        <topology evidence="1">Multi-pass membrane protein</topology>
    </subcellularLocation>
</comment>
<evidence type="ECO:0000256" key="4">
    <source>
        <dbReference type="ARBA" id="ARBA00022692"/>
    </source>
</evidence>
<dbReference type="PANTHER" id="PTHR11011:SF24">
    <property type="entry name" value="FATTY ACYL-COA REDUCTASE"/>
    <property type="match status" value="1"/>
</dbReference>
<feature type="transmembrane region" description="Helical" evidence="10">
    <location>
        <begin position="478"/>
        <end position="502"/>
    </location>
</feature>
<dbReference type="InterPro" id="IPR036291">
    <property type="entry name" value="NAD(P)-bd_dom_sf"/>
</dbReference>
<dbReference type="EC" id="1.2.1.84" evidence="10"/>
<gene>
    <name evidence="13" type="ORF">CEUTPL_LOCUS9767</name>
</gene>
<evidence type="ECO:0000256" key="7">
    <source>
        <dbReference type="ARBA" id="ARBA00023098"/>
    </source>
</evidence>
<keyword evidence="3 10" id="KW-0444">Lipid biosynthesis</keyword>
<feature type="transmembrane region" description="Helical" evidence="10">
    <location>
        <begin position="352"/>
        <end position="379"/>
    </location>
</feature>
<dbReference type="OrthoDB" id="429813at2759"/>
<keyword evidence="10" id="KW-0560">Oxidoreductase</keyword>
<evidence type="ECO:0000259" key="12">
    <source>
        <dbReference type="Pfam" id="PF07993"/>
    </source>
</evidence>
<dbReference type="CDD" id="cd05236">
    <property type="entry name" value="FAR-N_SDR_e"/>
    <property type="match status" value="1"/>
</dbReference>
<proteinExistence type="inferred from homology"/>
<evidence type="ECO:0000313" key="14">
    <source>
        <dbReference type="Proteomes" id="UP001152799"/>
    </source>
</evidence>
<evidence type="ECO:0000259" key="11">
    <source>
        <dbReference type="Pfam" id="PF03015"/>
    </source>
</evidence>
<keyword evidence="4 10" id="KW-0812">Transmembrane</keyword>
<evidence type="ECO:0000256" key="1">
    <source>
        <dbReference type="ARBA" id="ARBA00004141"/>
    </source>
</evidence>
<name>A0A9P0DIM3_9CUCU</name>
<comment type="similarity">
    <text evidence="2 10">Belongs to the fatty acyl-CoA reductase family.</text>
</comment>